<dbReference type="PROSITE" id="PS50059">
    <property type="entry name" value="FKBP_PPIASE"/>
    <property type="match status" value="1"/>
</dbReference>
<organism evidence="8 9">
    <name type="scientific">Coemansia asiatica</name>
    <dbReference type="NCBI Taxonomy" id="1052880"/>
    <lineage>
        <taxon>Eukaryota</taxon>
        <taxon>Fungi</taxon>
        <taxon>Fungi incertae sedis</taxon>
        <taxon>Zoopagomycota</taxon>
        <taxon>Kickxellomycotina</taxon>
        <taxon>Kickxellomycetes</taxon>
        <taxon>Kickxellales</taxon>
        <taxon>Kickxellaceae</taxon>
        <taxon>Coemansia</taxon>
    </lineage>
</organism>
<name>A0A9W8CHC1_9FUNG</name>
<evidence type="ECO:0000313" key="8">
    <source>
        <dbReference type="EMBL" id="KAJ1641784.1"/>
    </source>
</evidence>
<dbReference type="SUPFAM" id="SSF54534">
    <property type="entry name" value="FKBP-like"/>
    <property type="match status" value="1"/>
</dbReference>
<dbReference type="GO" id="GO:0003755">
    <property type="term" value="F:peptidyl-prolyl cis-trans isomerase activity"/>
    <property type="evidence" value="ECO:0007669"/>
    <property type="project" value="UniProtKB-KW"/>
</dbReference>
<comment type="catalytic activity">
    <reaction evidence="1 5">
        <text>[protein]-peptidylproline (omega=180) = [protein]-peptidylproline (omega=0)</text>
        <dbReference type="Rhea" id="RHEA:16237"/>
        <dbReference type="Rhea" id="RHEA-COMP:10747"/>
        <dbReference type="Rhea" id="RHEA-COMP:10748"/>
        <dbReference type="ChEBI" id="CHEBI:83833"/>
        <dbReference type="ChEBI" id="CHEBI:83834"/>
        <dbReference type="EC" id="5.2.1.8"/>
    </reaction>
</comment>
<feature type="domain" description="PPIase FKBP-type" evidence="7">
    <location>
        <begin position="80"/>
        <end position="167"/>
    </location>
</feature>
<feature type="compositionally biased region" description="Basic and acidic residues" evidence="6">
    <location>
        <begin position="1"/>
        <end position="20"/>
    </location>
</feature>
<dbReference type="GO" id="GO:0005730">
    <property type="term" value="C:nucleolus"/>
    <property type="evidence" value="ECO:0007669"/>
    <property type="project" value="TreeGrafter"/>
</dbReference>
<dbReference type="Gene3D" id="3.10.50.40">
    <property type="match status" value="1"/>
</dbReference>
<keyword evidence="3 5" id="KW-0697">Rotamase</keyword>
<keyword evidence="4 5" id="KW-0413">Isomerase</keyword>
<feature type="compositionally biased region" description="Basic and acidic residues" evidence="6">
    <location>
        <begin position="34"/>
        <end position="59"/>
    </location>
</feature>
<dbReference type="Proteomes" id="UP001145021">
    <property type="component" value="Unassembled WGS sequence"/>
</dbReference>
<feature type="non-terminal residue" evidence="8">
    <location>
        <position position="1"/>
    </location>
</feature>
<evidence type="ECO:0000256" key="5">
    <source>
        <dbReference type="PROSITE-ProRule" id="PRU00277"/>
    </source>
</evidence>
<feature type="region of interest" description="Disordered" evidence="6">
    <location>
        <begin position="1"/>
        <end position="62"/>
    </location>
</feature>
<gene>
    <name evidence="8" type="primary">FPR3_2</name>
    <name evidence="8" type="ORF">LPJ64_006289</name>
</gene>
<keyword evidence="9" id="KW-1185">Reference proteome</keyword>
<evidence type="ECO:0000256" key="2">
    <source>
        <dbReference type="ARBA" id="ARBA00013194"/>
    </source>
</evidence>
<evidence type="ECO:0000259" key="7">
    <source>
        <dbReference type="PROSITE" id="PS50059"/>
    </source>
</evidence>
<dbReference type="PANTHER" id="PTHR43811:SF19">
    <property type="entry name" value="39 KDA FK506-BINDING NUCLEAR PROTEIN"/>
    <property type="match status" value="1"/>
</dbReference>
<evidence type="ECO:0000256" key="6">
    <source>
        <dbReference type="SAM" id="MobiDB-lite"/>
    </source>
</evidence>
<dbReference type="FunFam" id="3.10.50.40:FF:000006">
    <property type="entry name" value="Peptidyl-prolyl cis-trans isomerase"/>
    <property type="match status" value="1"/>
</dbReference>
<dbReference type="GO" id="GO:0000785">
    <property type="term" value="C:chromatin"/>
    <property type="evidence" value="ECO:0007669"/>
    <property type="project" value="TreeGrafter"/>
</dbReference>
<sequence>EKPVKEVKIKKQAEKKRKAEQAAQKEAASPKKSKQAEKPEKKSEKKTEKKADAKPKTKDCGNGVMADIIKEGEGQAAKNGQRVGMYYIGKLTNGKVFDKNTGGKPFWFRLGSGEVIRGWDKGILGMKKGGERRLTIPSNMAYGKRGAPPDIPPNATLIFDIRLVDFK</sequence>
<evidence type="ECO:0000256" key="4">
    <source>
        <dbReference type="ARBA" id="ARBA00023235"/>
    </source>
</evidence>
<protein>
    <recommendedName>
        <fullName evidence="2 5">peptidylprolyl isomerase</fullName>
        <ecNumber evidence="2 5">5.2.1.8</ecNumber>
    </recommendedName>
</protein>
<dbReference type="EMBL" id="JANBOH010000640">
    <property type="protein sequence ID" value="KAJ1641784.1"/>
    <property type="molecule type" value="Genomic_DNA"/>
</dbReference>
<reference evidence="8" key="1">
    <citation type="submission" date="2022-07" db="EMBL/GenBank/DDBJ databases">
        <title>Phylogenomic reconstructions and comparative analyses of Kickxellomycotina fungi.</title>
        <authorList>
            <person name="Reynolds N.K."/>
            <person name="Stajich J.E."/>
            <person name="Barry K."/>
            <person name="Grigoriev I.V."/>
            <person name="Crous P."/>
            <person name="Smith M.E."/>
        </authorList>
    </citation>
    <scope>NUCLEOTIDE SEQUENCE</scope>
    <source>
        <strain evidence="8">NBRC 105413</strain>
    </source>
</reference>
<evidence type="ECO:0000256" key="3">
    <source>
        <dbReference type="ARBA" id="ARBA00023110"/>
    </source>
</evidence>
<dbReference type="InterPro" id="IPR046357">
    <property type="entry name" value="PPIase_dom_sf"/>
</dbReference>
<dbReference type="Pfam" id="PF00254">
    <property type="entry name" value="FKBP_C"/>
    <property type="match status" value="1"/>
</dbReference>
<accession>A0A9W8CHC1</accession>
<dbReference type="PANTHER" id="PTHR43811">
    <property type="entry name" value="FKBP-TYPE PEPTIDYL-PROLYL CIS-TRANS ISOMERASE FKPA"/>
    <property type="match status" value="1"/>
</dbReference>
<proteinExistence type="predicted"/>
<evidence type="ECO:0000313" key="9">
    <source>
        <dbReference type="Proteomes" id="UP001145021"/>
    </source>
</evidence>
<dbReference type="EC" id="5.2.1.8" evidence="2 5"/>
<evidence type="ECO:0000256" key="1">
    <source>
        <dbReference type="ARBA" id="ARBA00000971"/>
    </source>
</evidence>
<dbReference type="InterPro" id="IPR001179">
    <property type="entry name" value="PPIase_FKBP_dom"/>
</dbReference>
<comment type="caution">
    <text evidence="8">The sequence shown here is derived from an EMBL/GenBank/DDBJ whole genome shotgun (WGS) entry which is preliminary data.</text>
</comment>
<dbReference type="AlphaFoldDB" id="A0A9W8CHC1"/>